<dbReference type="PANTHER" id="PTHR10091">
    <property type="entry name" value="ALDOSE-1-EPIMERASE"/>
    <property type="match status" value="1"/>
</dbReference>
<accession>A0AAN8UNB2</accession>
<name>A0AAN8UNB2_9MAGN</name>
<evidence type="ECO:0000313" key="2">
    <source>
        <dbReference type="Proteomes" id="UP001370490"/>
    </source>
</evidence>
<keyword evidence="2" id="KW-1185">Reference proteome</keyword>
<dbReference type="EMBL" id="JBAMMX010000027">
    <property type="protein sequence ID" value="KAK6913537.1"/>
    <property type="molecule type" value="Genomic_DNA"/>
</dbReference>
<evidence type="ECO:0000313" key="1">
    <source>
        <dbReference type="EMBL" id="KAK6913537.1"/>
    </source>
</evidence>
<dbReference type="Pfam" id="PF01263">
    <property type="entry name" value="Aldose_epim"/>
    <property type="match status" value="1"/>
</dbReference>
<dbReference type="InterPro" id="IPR008183">
    <property type="entry name" value="Aldose_1/G6P_1-epimerase"/>
</dbReference>
<organism evidence="1 2">
    <name type="scientific">Dillenia turbinata</name>
    <dbReference type="NCBI Taxonomy" id="194707"/>
    <lineage>
        <taxon>Eukaryota</taxon>
        <taxon>Viridiplantae</taxon>
        <taxon>Streptophyta</taxon>
        <taxon>Embryophyta</taxon>
        <taxon>Tracheophyta</taxon>
        <taxon>Spermatophyta</taxon>
        <taxon>Magnoliopsida</taxon>
        <taxon>eudicotyledons</taxon>
        <taxon>Gunneridae</taxon>
        <taxon>Pentapetalae</taxon>
        <taxon>Dilleniales</taxon>
        <taxon>Dilleniaceae</taxon>
        <taxon>Dillenia</taxon>
    </lineage>
</organism>
<comment type="caution">
    <text evidence="1">The sequence shown here is derived from an EMBL/GenBank/DDBJ whole genome shotgun (WGS) entry which is preliminary data.</text>
</comment>
<dbReference type="GO" id="GO:0004034">
    <property type="term" value="F:aldose 1-epimerase activity"/>
    <property type="evidence" value="ECO:0007669"/>
    <property type="project" value="TreeGrafter"/>
</dbReference>
<sequence length="128" mass="13985">MEAGPKNKPTPINLAQQTYWNSAGLNSGTVFEHLVQSWASHIIPVDQNSIPTGEIMAIKDTVFDFTSEKKIRSSIHEVPGLGFDHNYVLDSGEEKSGLKHAAKEKDPASGGLLDLWTDAPGMQFYTAN</sequence>
<dbReference type="PANTHER" id="PTHR10091:SF49">
    <property type="entry name" value="ALDOSE 1-EPIMERASE"/>
    <property type="match status" value="1"/>
</dbReference>
<proteinExistence type="predicted"/>
<dbReference type="AlphaFoldDB" id="A0AAN8UNB2"/>
<protein>
    <submittedName>
        <fullName evidence="1">Aldose 1-/Glucose-6-phosphate 1-epimerase</fullName>
    </submittedName>
</protein>
<gene>
    <name evidence="1" type="ORF">RJ641_023138</name>
</gene>
<dbReference type="InterPro" id="IPR014718">
    <property type="entry name" value="GH-type_carb-bd"/>
</dbReference>
<reference evidence="1 2" key="1">
    <citation type="submission" date="2023-12" db="EMBL/GenBank/DDBJ databases">
        <title>A high-quality genome assembly for Dillenia turbinata (Dilleniales).</title>
        <authorList>
            <person name="Chanderbali A."/>
        </authorList>
    </citation>
    <scope>NUCLEOTIDE SEQUENCE [LARGE SCALE GENOMIC DNA]</scope>
    <source>
        <strain evidence="1">LSX21</strain>
        <tissue evidence="1">Leaf</tissue>
    </source>
</reference>
<dbReference type="Proteomes" id="UP001370490">
    <property type="component" value="Unassembled WGS sequence"/>
</dbReference>
<dbReference type="GO" id="GO:0030246">
    <property type="term" value="F:carbohydrate binding"/>
    <property type="evidence" value="ECO:0007669"/>
    <property type="project" value="InterPro"/>
</dbReference>
<dbReference type="Gene3D" id="2.70.98.10">
    <property type="match status" value="1"/>
</dbReference>
<dbReference type="GO" id="GO:0033499">
    <property type="term" value="P:galactose catabolic process via UDP-galactose, Leloir pathway"/>
    <property type="evidence" value="ECO:0007669"/>
    <property type="project" value="TreeGrafter"/>
</dbReference>
<dbReference type="GO" id="GO:0006006">
    <property type="term" value="P:glucose metabolic process"/>
    <property type="evidence" value="ECO:0007669"/>
    <property type="project" value="TreeGrafter"/>
</dbReference>
<dbReference type="InterPro" id="IPR011013">
    <property type="entry name" value="Gal_mutarotase_sf_dom"/>
</dbReference>
<dbReference type="SUPFAM" id="SSF74650">
    <property type="entry name" value="Galactose mutarotase-like"/>
    <property type="match status" value="1"/>
</dbReference>